<dbReference type="CDD" id="cd01948">
    <property type="entry name" value="EAL"/>
    <property type="match status" value="1"/>
</dbReference>
<dbReference type="InterPro" id="IPR029787">
    <property type="entry name" value="Nucleotide_cyclase"/>
</dbReference>
<organism evidence="4 5">
    <name type="scientific">Muricoccus vinaceus</name>
    <dbReference type="NCBI Taxonomy" id="424704"/>
    <lineage>
        <taxon>Bacteria</taxon>
        <taxon>Pseudomonadati</taxon>
        <taxon>Pseudomonadota</taxon>
        <taxon>Alphaproteobacteria</taxon>
        <taxon>Acetobacterales</taxon>
        <taxon>Roseomonadaceae</taxon>
        <taxon>Muricoccus</taxon>
    </lineage>
</organism>
<evidence type="ECO:0000313" key="4">
    <source>
        <dbReference type="EMBL" id="MFC0388895.1"/>
    </source>
</evidence>
<keyword evidence="5" id="KW-1185">Reference proteome</keyword>
<dbReference type="Gene3D" id="3.20.20.450">
    <property type="entry name" value="EAL domain"/>
    <property type="match status" value="1"/>
</dbReference>
<accession>A0ABV6IZ50</accession>
<dbReference type="Proteomes" id="UP001589789">
    <property type="component" value="Unassembled WGS sequence"/>
</dbReference>
<dbReference type="InterPro" id="IPR000160">
    <property type="entry name" value="GGDEF_dom"/>
</dbReference>
<evidence type="ECO:0000259" key="2">
    <source>
        <dbReference type="PROSITE" id="PS50883"/>
    </source>
</evidence>
<dbReference type="Pfam" id="PF00990">
    <property type="entry name" value="GGDEF"/>
    <property type="match status" value="1"/>
</dbReference>
<dbReference type="PANTHER" id="PTHR44757">
    <property type="entry name" value="DIGUANYLATE CYCLASE DGCP"/>
    <property type="match status" value="1"/>
</dbReference>
<dbReference type="InterPro" id="IPR001633">
    <property type="entry name" value="EAL_dom"/>
</dbReference>
<dbReference type="CDD" id="cd01949">
    <property type="entry name" value="GGDEF"/>
    <property type="match status" value="1"/>
</dbReference>
<gene>
    <name evidence="4" type="ORF">ACFFIC_25595</name>
</gene>
<feature type="domain" description="GGDEF" evidence="3">
    <location>
        <begin position="241"/>
        <end position="375"/>
    </location>
</feature>
<dbReference type="InterPro" id="IPR035919">
    <property type="entry name" value="EAL_sf"/>
</dbReference>
<dbReference type="SMART" id="SM00267">
    <property type="entry name" value="GGDEF"/>
    <property type="match status" value="1"/>
</dbReference>
<name>A0ABV6IZ50_9PROT</name>
<dbReference type="NCBIfam" id="TIGR00254">
    <property type="entry name" value="GGDEF"/>
    <property type="match status" value="1"/>
</dbReference>
<comment type="caution">
    <text evidence="4">The sequence shown here is derived from an EMBL/GenBank/DDBJ whole genome shotgun (WGS) entry which is preliminary data.</text>
</comment>
<feature type="transmembrane region" description="Helical" evidence="1">
    <location>
        <begin position="170"/>
        <end position="192"/>
    </location>
</feature>
<dbReference type="SMART" id="SM00052">
    <property type="entry name" value="EAL"/>
    <property type="match status" value="1"/>
</dbReference>
<dbReference type="PANTHER" id="PTHR44757:SF2">
    <property type="entry name" value="BIOFILM ARCHITECTURE MAINTENANCE PROTEIN MBAA"/>
    <property type="match status" value="1"/>
</dbReference>
<dbReference type="RefSeq" id="WP_377055718.1">
    <property type="nucleotide sequence ID" value="NZ_JBHLVZ010000084.1"/>
</dbReference>
<dbReference type="Gene3D" id="3.30.70.270">
    <property type="match status" value="1"/>
</dbReference>
<proteinExistence type="predicted"/>
<dbReference type="InterPro" id="IPR043128">
    <property type="entry name" value="Rev_trsase/Diguanyl_cyclase"/>
</dbReference>
<dbReference type="SUPFAM" id="SSF55073">
    <property type="entry name" value="Nucleotide cyclase"/>
    <property type="match status" value="1"/>
</dbReference>
<sequence>MSDSTIPRFRPVPQILASRVRAWAGRRSSILSKPSDLGTPSRTVTRTVTALTGFAALLIAAALPVTYLFAAHSRVQGALEASARLHAAETAELSRFNPAFWEFDGLTISAPAQGRASVERRRVFNEQGRLVVESVPEQKLAWPVVTHREPILEGARKVGEVEAARSMRRALLTALLVSSASVFLGVIIFAILRVLPLRLLNRALERASYLAAHDLLTGLPNRGLFTDRLRQALALARRDAEPLAVLCLDLDRFKEVNDTLGHAAGDRLLQEVAQRLSAALRESDTLARLGGDEFAIIQPKARQPEAAEALARRLIAALEAPIDLGGDWASVGVSIGIAMVGQSGSADITQLMRDADLALYQAKESGRGGYRFFSPEMNQKLLERRALEADLRVALARGDFRLAYQPQVNLETGAVMGAEALLRWDRPGVGNMPPDRFISVAEETGLIGPIGTWALQEACREAMTWPDHLTIAVNVSPVQFRQAGLFEAVVSALESSGLAAGRLEVEITEGVLLNDTDETLATLRRLRSVGVKIAMDDFGTGYSSLGYLQKFPFDKVKIDRSFVRHLGDDRSAEAIVRAVVGMSHALGVHTIAEGVETAVQADMLRQRGCEEVQGYMYGKPMSGDDFVEMLTCSTGVSHS</sequence>
<reference evidence="4 5" key="1">
    <citation type="submission" date="2024-09" db="EMBL/GenBank/DDBJ databases">
        <authorList>
            <person name="Sun Q."/>
            <person name="Mori K."/>
        </authorList>
    </citation>
    <scope>NUCLEOTIDE SEQUENCE [LARGE SCALE GENOMIC DNA]</scope>
    <source>
        <strain evidence="4 5">CCM 7468</strain>
    </source>
</reference>
<feature type="transmembrane region" description="Helical" evidence="1">
    <location>
        <begin position="48"/>
        <end position="70"/>
    </location>
</feature>
<dbReference type="Pfam" id="PF00563">
    <property type="entry name" value="EAL"/>
    <property type="match status" value="1"/>
</dbReference>
<keyword evidence="1" id="KW-0812">Transmembrane</keyword>
<dbReference type="SUPFAM" id="SSF141868">
    <property type="entry name" value="EAL domain-like"/>
    <property type="match status" value="1"/>
</dbReference>
<evidence type="ECO:0000313" key="5">
    <source>
        <dbReference type="Proteomes" id="UP001589789"/>
    </source>
</evidence>
<protein>
    <submittedName>
        <fullName evidence="4">Bifunctional diguanylate cyclase/phosphodiesterase</fullName>
    </submittedName>
</protein>
<dbReference type="PROSITE" id="PS50887">
    <property type="entry name" value="GGDEF"/>
    <property type="match status" value="1"/>
</dbReference>
<keyword evidence="1" id="KW-0472">Membrane</keyword>
<evidence type="ECO:0000259" key="3">
    <source>
        <dbReference type="PROSITE" id="PS50887"/>
    </source>
</evidence>
<keyword evidence="1" id="KW-1133">Transmembrane helix</keyword>
<dbReference type="InterPro" id="IPR052155">
    <property type="entry name" value="Biofilm_reg_signaling"/>
</dbReference>
<dbReference type="EMBL" id="JBHLVZ010000084">
    <property type="protein sequence ID" value="MFC0388895.1"/>
    <property type="molecule type" value="Genomic_DNA"/>
</dbReference>
<evidence type="ECO:0000256" key="1">
    <source>
        <dbReference type="SAM" id="Phobius"/>
    </source>
</evidence>
<dbReference type="PROSITE" id="PS50883">
    <property type="entry name" value="EAL"/>
    <property type="match status" value="1"/>
</dbReference>
<feature type="domain" description="EAL" evidence="2">
    <location>
        <begin position="384"/>
        <end position="634"/>
    </location>
</feature>